<dbReference type="EMBL" id="FOFG01000007">
    <property type="protein sequence ID" value="SEQ70256.1"/>
    <property type="molecule type" value="Genomic_DNA"/>
</dbReference>
<dbReference type="Proteomes" id="UP000199647">
    <property type="component" value="Unassembled WGS sequence"/>
</dbReference>
<dbReference type="Pfam" id="PF07087">
    <property type="entry name" value="DUF1353"/>
    <property type="match status" value="1"/>
</dbReference>
<organism evidence="1 2">
    <name type="scientific">Faunimonas pinastri</name>
    <dbReference type="NCBI Taxonomy" id="1855383"/>
    <lineage>
        <taxon>Bacteria</taxon>
        <taxon>Pseudomonadati</taxon>
        <taxon>Pseudomonadota</taxon>
        <taxon>Alphaproteobacteria</taxon>
        <taxon>Hyphomicrobiales</taxon>
        <taxon>Afifellaceae</taxon>
        <taxon>Faunimonas</taxon>
    </lineage>
</organism>
<name>A0A1H9I6R5_9HYPH</name>
<dbReference type="InterPro" id="IPR010767">
    <property type="entry name" value="Phage_CGC-2007_Cje0229"/>
</dbReference>
<keyword evidence="2" id="KW-1185">Reference proteome</keyword>
<protein>
    <submittedName>
        <fullName evidence="1">Uncharacterized protein</fullName>
    </submittedName>
</protein>
<evidence type="ECO:0000313" key="2">
    <source>
        <dbReference type="Proteomes" id="UP000199647"/>
    </source>
</evidence>
<dbReference type="AlphaFoldDB" id="A0A1H9I6R5"/>
<evidence type="ECO:0000313" key="1">
    <source>
        <dbReference type="EMBL" id="SEQ70256.1"/>
    </source>
</evidence>
<gene>
    <name evidence="1" type="ORF">SAMN05216548_1071</name>
</gene>
<dbReference type="RefSeq" id="WP_143061935.1">
    <property type="nucleotide sequence ID" value="NZ_FOFG01000007.1"/>
</dbReference>
<dbReference type="OrthoDB" id="88276at2"/>
<sequence length="48" mass="5503">MPTRRDADRIFREAMAVCGVDPVTRWIMWLGLRVGAQLPGQARNGRYD</sequence>
<reference evidence="1 2" key="1">
    <citation type="submission" date="2016-10" db="EMBL/GenBank/DDBJ databases">
        <authorList>
            <person name="de Groot N.N."/>
        </authorList>
    </citation>
    <scope>NUCLEOTIDE SEQUENCE [LARGE SCALE GENOMIC DNA]</scope>
    <source>
        <strain evidence="1 2">A52C2</strain>
    </source>
</reference>
<proteinExistence type="predicted"/>
<accession>A0A1H9I6R5</accession>